<feature type="transmembrane region" description="Helical" evidence="6">
    <location>
        <begin position="258"/>
        <end position="279"/>
    </location>
</feature>
<evidence type="ECO:0000256" key="1">
    <source>
        <dbReference type="ARBA" id="ARBA00004651"/>
    </source>
</evidence>
<dbReference type="InterPro" id="IPR011701">
    <property type="entry name" value="MFS"/>
</dbReference>
<dbReference type="SUPFAM" id="SSF103473">
    <property type="entry name" value="MFS general substrate transporter"/>
    <property type="match status" value="1"/>
</dbReference>
<feature type="transmembrane region" description="Helical" evidence="6">
    <location>
        <begin position="47"/>
        <end position="68"/>
    </location>
</feature>
<feature type="transmembrane region" description="Helical" evidence="6">
    <location>
        <begin position="163"/>
        <end position="182"/>
    </location>
</feature>
<keyword evidence="2" id="KW-0813">Transport</keyword>
<dbReference type="Pfam" id="PF07690">
    <property type="entry name" value="MFS_1"/>
    <property type="match status" value="1"/>
</dbReference>
<accession>A0ABV3VQS0</accession>
<feature type="transmembrane region" description="Helical" evidence="6">
    <location>
        <begin position="217"/>
        <end position="238"/>
    </location>
</feature>
<feature type="transmembrane region" description="Helical" evidence="6">
    <location>
        <begin position="345"/>
        <end position="367"/>
    </location>
</feature>
<dbReference type="Proteomes" id="UP001558534">
    <property type="component" value="Unassembled WGS sequence"/>
</dbReference>
<feature type="transmembrane region" description="Helical" evidence="6">
    <location>
        <begin position="102"/>
        <end position="123"/>
    </location>
</feature>
<dbReference type="RefSeq" id="WP_368634584.1">
    <property type="nucleotide sequence ID" value="NZ_JBFRHK010000001.1"/>
</dbReference>
<feature type="transmembrane region" description="Helical" evidence="6">
    <location>
        <begin position="80"/>
        <end position="96"/>
    </location>
</feature>
<feature type="transmembrane region" description="Helical" evidence="6">
    <location>
        <begin position="135"/>
        <end position="157"/>
    </location>
</feature>
<protein>
    <submittedName>
        <fullName evidence="8">MFS transporter</fullName>
    </submittedName>
</protein>
<sequence>MEKNSNLWKIVFVASFIGLTVDGMDIQMLSLVMPSLIDEFVLDTKAAGWISTFSLLGMALGGILGGWLSDRFGRVKMMTYMMILFSVGTALLAFVQTYEQFIIVRFISAIGMGAEYSLATMLMAEYVKVKNRATIMGVLGSSYSLGYLIAVLLAGAILPEYGWRPLFLISIFPVVVAIYIRVKVPEPTGWRLAKKQAKTSKVKKSNEWLALFRDKKVFTIFLFWIVTSSLLQFGYYGVGTWLPTYIVKELGFNFKEMTGYLIGTYTASILGKALAGWVANVIGRRGVFVIAGLSTAVMLPVIYFYQSPGNIIILMTVLGFVYGAPYGVNATYLSESFPTHIRGTAVGAAYNTGRIGAALAPILIGIIATTQSIGFGLAVLGISYAFMGLIPALFIKEKMYDTFENDSKGEMLEKEGEVGKEGVLAEEVLVQKS</sequence>
<keyword evidence="4 6" id="KW-1133">Transmembrane helix</keyword>
<comment type="subcellular location">
    <subcellularLocation>
        <location evidence="1">Cell membrane</location>
        <topology evidence="1">Multi-pass membrane protein</topology>
    </subcellularLocation>
</comment>
<evidence type="ECO:0000313" key="9">
    <source>
        <dbReference type="Proteomes" id="UP001558534"/>
    </source>
</evidence>
<dbReference type="PROSITE" id="PS50850">
    <property type="entry name" value="MFS"/>
    <property type="match status" value="1"/>
</dbReference>
<reference evidence="8 9" key="1">
    <citation type="submission" date="2024-07" db="EMBL/GenBank/DDBJ databases">
        <title>Characterization of a bacterium isolated from hydrolysated instant sea cucumber by whole-genome sequencing and metabolomics.</title>
        <authorList>
            <person name="Luo X."/>
            <person name="Zhang Z."/>
            <person name="Zheng Z."/>
            <person name="Zhang W."/>
            <person name="Ming T."/>
            <person name="Jiao L."/>
            <person name="Su X."/>
            <person name="Kong F."/>
            <person name="Xu J."/>
        </authorList>
    </citation>
    <scope>NUCLEOTIDE SEQUENCE [LARGE SCALE GENOMIC DNA]</scope>
    <source>
        <strain evidence="8 9">XL-2024</strain>
    </source>
</reference>
<dbReference type="InterPro" id="IPR036259">
    <property type="entry name" value="MFS_trans_sf"/>
</dbReference>
<evidence type="ECO:0000313" key="8">
    <source>
        <dbReference type="EMBL" id="MEX3743534.1"/>
    </source>
</evidence>
<dbReference type="PANTHER" id="PTHR23508">
    <property type="entry name" value="CARBOXYLIC ACID TRANSPORTER PROTEIN HOMOLOG"/>
    <property type="match status" value="1"/>
</dbReference>
<evidence type="ECO:0000256" key="6">
    <source>
        <dbReference type="SAM" id="Phobius"/>
    </source>
</evidence>
<feature type="domain" description="Major facilitator superfamily (MFS) profile" evidence="7">
    <location>
        <begin position="11"/>
        <end position="400"/>
    </location>
</feature>
<proteinExistence type="predicted"/>
<dbReference type="InterPro" id="IPR020846">
    <property type="entry name" value="MFS_dom"/>
</dbReference>
<feature type="transmembrane region" description="Helical" evidence="6">
    <location>
        <begin position="286"/>
        <end position="305"/>
    </location>
</feature>
<evidence type="ECO:0000256" key="5">
    <source>
        <dbReference type="ARBA" id="ARBA00023136"/>
    </source>
</evidence>
<feature type="transmembrane region" description="Helical" evidence="6">
    <location>
        <begin position="373"/>
        <end position="395"/>
    </location>
</feature>
<feature type="transmembrane region" description="Helical" evidence="6">
    <location>
        <begin position="311"/>
        <end position="333"/>
    </location>
</feature>
<keyword evidence="3 6" id="KW-0812">Transmembrane</keyword>
<evidence type="ECO:0000256" key="3">
    <source>
        <dbReference type="ARBA" id="ARBA00022692"/>
    </source>
</evidence>
<evidence type="ECO:0000256" key="2">
    <source>
        <dbReference type="ARBA" id="ARBA00022448"/>
    </source>
</evidence>
<keyword evidence="5 6" id="KW-0472">Membrane</keyword>
<gene>
    <name evidence="8" type="ORF">AB1300_00130</name>
</gene>
<organism evidence="8 9">
    <name type="scientific">Lysinibacillus xylanilyticus</name>
    <dbReference type="NCBI Taxonomy" id="582475"/>
    <lineage>
        <taxon>Bacteria</taxon>
        <taxon>Bacillati</taxon>
        <taxon>Bacillota</taxon>
        <taxon>Bacilli</taxon>
        <taxon>Bacillales</taxon>
        <taxon>Bacillaceae</taxon>
        <taxon>Lysinibacillus</taxon>
    </lineage>
</organism>
<dbReference type="Gene3D" id="1.20.1250.20">
    <property type="entry name" value="MFS general substrate transporter like domains"/>
    <property type="match status" value="1"/>
</dbReference>
<dbReference type="PANTHER" id="PTHR23508:SF10">
    <property type="entry name" value="CARBOXYLIC ACID TRANSPORTER PROTEIN HOMOLOG"/>
    <property type="match status" value="1"/>
</dbReference>
<comment type="caution">
    <text evidence="8">The sequence shown here is derived from an EMBL/GenBank/DDBJ whole genome shotgun (WGS) entry which is preliminary data.</text>
</comment>
<dbReference type="EMBL" id="JBFRHK010000001">
    <property type="protein sequence ID" value="MEX3743534.1"/>
    <property type="molecule type" value="Genomic_DNA"/>
</dbReference>
<name>A0ABV3VQS0_9BACI</name>
<evidence type="ECO:0000256" key="4">
    <source>
        <dbReference type="ARBA" id="ARBA00022989"/>
    </source>
</evidence>
<keyword evidence="9" id="KW-1185">Reference proteome</keyword>
<evidence type="ECO:0000259" key="7">
    <source>
        <dbReference type="PROSITE" id="PS50850"/>
    </source>
</evidence>